<dbReference type="EMBL" id="OP595146">
    <property type="protein sequence ID" value="WAX24964.1"/>
    <property type="molecule type" value="Genomic_DNA"/>
</dbReference>
<protein>
    <submittedName>
        <fullName evidence="1">Uncharacterized protein</fullName>
    </submittedName>
</protein>
<evidence type="ECO:0000313" key="1">
    <source>
        <dbReference type="EMBL" id="WAX24964.1"/>
    </source>
</evidence>
<evidence type="ECO:0000313" key="2">
    <source>
        <dbReference type="Proteomes" id="UP001210228"/>
    </source>
</evidence>
<organism evidence="1 2">
    <name type="scientific">Escherichia phage vB_EcoM_DE17</name>
    <dbReference type="NCBI Taxonomy" id="3003368"/>
    <lineage>
        <taxon>Viruses</taxon>
        <taxon>Duplodnaviria</taxon>
        <taxon>Heunggongvirae</taxon>
        <taxon>Uroviricota</taxon>
        <taxon>Caudoviricetes</taxon>
        <taxon>Andersonviridae</taxon>
        <taxon>Ounavirinae</taxon>
        <taxon>Felixounavirus</taxon>
        <taxon>Felixounavirus DE17</taxon>
    </lineage>
</organism>
<keyword evidence="2" id="KW-1185">Reference proteome</keyword>
<name>A0AAE9VJ11_9CAUD</name>
<reference evidence="1 2" key="1">
    <citation type="submission" date="2022-10" db="EMBL/GenBank/DDBJ databases">
        <title>Complete genome sequence analysis of a novel Escherichia coli phage vB_EcoM_DE17.</title>
        <authorList>
            <person name="Cui J."/>
        </authorList>
    </citation>
    <scope>NUCLEOTIDE SEQUENCE [LARGE SCALE GENOMIC DNA]</scope>
</reference>
<sequence length="88" mass="10552">MKITQEMKGLYEKSLVIPPKTNTKKLLFDSWLDSSTYGKYYLKVISFGERPESPEFYESYINEQDKKCLCFYEKHMELVNSINHEREL</sequence>
<proteinExistence type="predicted"/>
<dbReference type="Proteomes" id="UP001210228">
    <property type="component" value="Segment"/>
</dbReference>
<accession>A0AAE9VJ11</accession>